<keyword evidence="21" id="KW-0816">Tricarboxylic acid cycle</keyword>
<evidence type="ECO:0000256" key="5">
    <source>
        <dbReference type="ARBA" id="ARBA00012792"/>
    </source>
</evidence>
<evidence type="ECO:0000256" key="11">
    <source>
        <dbReference type="ARBA" id="ARBA00022827"/>
    </source>
</evidence>
<comment type="subcellular location">
    <subcellularLocation>
        <location evidence="2 21">Cell inner membrane</location>
        <topology evidence="2 21">Peripheral membrane protein</topology>
        <orientation evidence="2 21">Cytoplasmic side</orientation>
    </subcellularLocation>
</comment>
<protein>
    <recommendedName>
        <fullName evidence="6 16">Succinate dehydrogenase flavoprotein subunit</fullName>
        <ecNumber evidence="5 21">1.3.5.1</ecNumber>
    </recommendedName>
</protein>
<evidence type="ECO:0000256" key="20">
    <source>
        <dbReference type="PIRSR" id="PIRSR611281-4"/>
    </source>
</evidence>
<feature type="domain" description="Fumarate reductase/succinate dehydrogenase flavoprotein-like C-terminal" evidence="23">
    <location>
        <begin position="463"/>
        <end position="590"/>
    </location>
</feature>
<evidence type="ECO:0000256" key="13">
    <source>
        <dbReference type="ARBA" id="ARBA00023002"/>
    </source>
</evidence>
<dbReference type="InterPro" id="IPR030664">
    <property type="entry name" value="SdhA/FrdA/AprA"/>
</dbReference>
<evidence type="ECO:0000256" key="18">
    <source>
        <dbReference type="PIRSR" id="PIRSR611281-2"/>
    </source>
</evidence>
<evidence type="ECO:0000256" key="7">
    <source>
        <dbReference type="ARBA" id="ARBA00022448"/>
    </source>
</evidence>
<dbReference type="InterPro" id="IPR036188">
    <property type="entry name" value="FAD/NAD-bd_sf"/>
</dbReference>
<feature type="binding site" evidence="18">
    <location>
        <position position="401"/>
    </location>
    <ligand>
        <name>substrate</name>
    </ligand>
</feature>
<dbReference type="PANTHER" id="PTHR11632">
    <property type="entry name" value="SUCCINATE DEHYDROGENASE 2 FLAVOPROTEIN SUBUNIT"/>
    <property type="match status" value="1"/>
</dbReference>
<dbReference type="InterPro" id="IPR003952">
    <property type="entry name" value="FRD_SDH_FAD_BS"/>
</dbReference>
<reference evidence="24 25" key="1">
    <citation type="submission" date="2020-03" db="EMBL/GenBank/DDBJ databases">
        <title>Complete Genome Sequence of Halomonas hydrothermalis Strain Slthf2, Halophilic Bacterium Isolated from Deep-Sea Hydrothermal-Vent Environments.</title>
        <authorList>
            <person name="Takeyama N."/>
            <person name="Huang M."/>
            <person name="Sato K."/>
            <person name="Galipon J."/>
            <person name="Arakawa K."/>
        </authorList>
    </citation>
    <scope>NUCLEOTIDE SEQUENCE [LARGE SCALE GENOMIC DNA]</scope>
    <source>
        <strain evidence="24 25">Slthf2</strain>
    </source>
</reference>
<dbReference type="FunFam" id="4.10.80.40:FF:000001">
    <property type="entry name" value="Succinate dehydrogenase flavoprotein subunit"/>
    <property type="match status" value="1"/>
</dbReference>
<dbReference type="Pfam" id="PF02910">
    <property type="entry name" value="Succ_DH_flav_C"/>
    <property type="match status" value="1"/>
</dbReference>
<feature type="domain" description="FAD-dependent oxidoreductase 2 FAD-binding" evidence="22">
    <location>
        <begin position="10"/>
        <end position="407"/>
    </location>
</feature>
<dbReference type="PROSITE" id="PS00504">
    <property type="entry name" value="FRD_SDH_FAD_BINDING"/>
    <property type="match status" value="1"/>
</dbReference>
<evidence type="ECO:0000313" key="24">
    <source>
        <dbReference type="EMBL" id="BCB07140.1"/>
    </source>
</evidence>
<dbReference type="AlphaFoldDB" id="A0A6F8U2J9"/>
<sequence>MSNLRSLTFDAIIIGGGGSGLRAALELAKSGKKTAVLSKVFPTRSHTVSAQGGITCAIASSDPNDDWRWHMYDTVKGGDYIADQDAAEYMCSEGPKAVFELEHMGLPFSRFDNGRIYQRPFGGQSKNFGEGGQAARTCAAADRTGHALLHTLYQNNLKNNTTFLNEWYAVDLVKNSNGDVVGCIAMCIETGEVVHVKSKATVLATGGAGRIYASTTNALINTGDGIGMALRAGFPMQDMEMWQFHPTGIYGAGTLVTEGCRGEGGYLINKDGERFMERYAPNAKDLAGRDVVARSMVMEILEGRGCGEKGDHVFLKLDHLGEEVLGKRLPGIVELSKTFAHVDPAKDPIPVVPTCHYMMGGIPTNIHGQAITQDESGNDHIVNGLFACGEAACVSVHGANRLGGNSLLDLVVFGRAAGMFIEGALNEGIDYLDASESDIESAMKRITRWNESEGGESIPELKAELQDIMQTSFGVFREEKNMQEGVKKLADLRSRIANAHLPDKSNAFNTARVEALELDNLMEVAEATAIAALERKESRGAHSRYDYPDRDDVNWLKHSLYFPATKELKKRDVNFKPKTVDTFEPKVRTY</sequence>
<keyword evidence="8" id="KW-1003">Cell membrane</keyword>
<keyword evidence="13 21" id="KW-0560">Oxidoreductase</keyword>
<dbReference type="InterPro" id="IPR037099">
    <property type="entry name" value="Fum_R/Succ_DH_flav-like_C_sf"/>
</dbReference>
<dbReference type="PIRSF" id="PIRSF000171">
    <property type="entry name" value="SDHA_APRA_LASPO"/>
    <property type="match status" value="1"/>
</dbReference>
<evidence type="ECO:0000256" key="3">
    <source>
        <dbReference type="ARBA" id="ARBA00004894"/>
    </source>
</evidence>
<dbReference type="RefSeq" id="WP_125746477.1">
    <property type="nucleotide sequence ID" value="NZ_AP022843.1"/>
</dbReference>
<gene>
    <name evidence="24" type="primary">sdhA</name>
    <name evidence="24" type="ORF">HHSLTHF2_10300</name>
</gene>
<dbReference type="GO" id="GO:0006099">
    <property type="term" value="P:tricarboxylic acid cycle"/>
    <property type="evidence" value="ECO:0007669"/>
    <property type="project" value="UniProtKB-UniRule"/>
</dbReference>
<keyword evidence="7 21" id="KW-0813">Transport</keyword>
<evidence type="ECO:0000256" key="10">
    <source>
        <dbReference type="ARBA" id="ARBA00022630"/>
    </source>
</evidence>
<evidence type="ECO:0000256" key="2">
    <source>
        <dbReference type="ARBA" id="ARBA00004515"/>
    </source>
</evidence>
<dbReference type="Gene3D" id="3.50.50.60">
    <property type="entry name" value="FAD/NAD(P)-binding domain"/>
    <property type="match status" value="1"/>
</dbReference>
<dbReference type="GO" id="GO:0008177">
    <property type="term" value="F:succinate dehydrogenase (quinone) activity"/>
    <property type="evidence" value="ECO:0007669"/>
    <property type="project" value="UniProtKB-EC"/>
</dbReference>
<name>A0A6F8U2J9_9GAMM</name>
<dbReference type="InterPro" id="IPR003953">
    <property type="entry name" value="FAD-dep_OxRdtase_2_FAD-bd"/>
</dbReference>
<dbReference type="PANTHER" id="PTHR11632:SF51">
    <property type="entry name" value="SUCCINATE DEHYDROGENASE [UBIQUINONE] FLAVOPROTEIN SUBUNIT, MITOCHONDRIAL"/>
    <property type="match status" value="1"/>
</dbReference>
<feature type="binding site" evidence="18">
    <location>
        <position position="356"/>
    </location>
    <ligand>
        <name>substrate</name>
    </ligand>
</feature>
<dbReference type="NCBIfam" id="TIGR01812">
    <property type="entry name" value="sdhA_frdA_Gneg"/>
    <property type="match status" value="1"/>
</dbReference>
<organism evidence="24 25">
    <name type="scientific">Halomonas hydrothermalis</name>
    <dbReference type="NCBI Taxonomy" id="115561"/>
    <lineage>
        <taxon>Bacteria</taxon>
        <taxon>Pseudomonadati</taxon>
        <taxon>Pseudomonadota</taxon>
        <taxon>Gammaproteobacteria</taxon>
        <taxon>Oceanospirillales</taxon>
        <taxon>Halomonadaceae</taxon>
        <taxon>Halomonas</taxon>
    </lineage>
</organism>
<keyword evidence="11 19" id="KW-0274">FAD</keyword>
<keyword evidence="25" id="KW-1185">Reference proteome</keyword>
<dbReference type="UniPathway" id="UPA00223">
    <property type="reaction ID" value="UER01005"/>
</dbReference>
<feature type="binding site" evidence="19">
    <location>
        <begin position="15"/>
        <end position="20"/>
    </location>
    <ligand>
        <name>FAD</name>
        <dbReference type="ChEBI" id="CHEBI:57692"/>
    </ligand>
</feature>
<dbReference type="Gene3D" id="4.10.80.40">
    <property type="entry name" value="succinate dehydrogenase protein domain"/>
    <property type="match status" value="1"/>
</dbReference>
<dbReference type="Gene3D" id="1.20.58.100">
    <property type="entry name" value="Fumarate reductase/succinate dehydrogenase flavoprotein-like, C-terminal domain"/>
    <property type="match status" value="1"/>
</dbReference>
<dbReference type="FunFam" id="1.20.58.100:FF:000001">
    <property type="entry name" value="Succinate dehydrogenase flavoprotein subunit (SdhA)"/>
    <property type="match status" value="1"/>
</dbReference>
<dbReference type="GO" id="GO:0050660">
    <property type="term" value="F:flavin adenine dinucleotide binding"/>
    <property type="evidence" value="ECO:0007669"/>
    <property type="project" value="UniProtKB-UniRule"/>
</dbReference>
<evidence type="ECO:0000256" key="14">
    <source>
        <dbReference type="ARBA" id="ARBA00023136"/>
    </source>
</evidence>
<evidence type="ECO:0000256" key="8">
    <source>
        <dbReference type="ARBA" id="ARBA00022475"/>
    </source>
</evidence>
<evidence type="ECO:0000256" key="4">
    <source>
        <dbReference type="ARBA" id="ARBA00008040"/>
    </source>
</evidence>
<comment type="cofactor">
    <cofactor evidence="19">
        <name>FAD</name>
        <dbReference type="ChEBI" id="CHEBI:57692"/>
    </cofactor>
    <text evidence="19">Flavinylated by SdhE, about 5% flavinylation occurs in the absence of SdhE.</text>
</comment>
<evidence type="ECO:0000256" key="9">
    <source>
        <dbReference type="ARBA" id="ARBA00022519"/>
    </source>
</evidence>
<dbReference type="NCBIfam" id="TIGR01816">
    <property type="entry name" value="sdhA_forward"/>
    <property type="match status" value="1"/>
</dbReference>
<dbReference type="Pfam" id="PF00890">
    <property type="entry name" value="FAD_binding_2"/>
    <property type="match status" value="1"/>
</dbReference>
<proteinExistence type="inferred from homology"/>
<evidence type="ECO:0000256" key="12">
    <source>
        <dbReference type="ARBA" id="ARBA00022982"/>
    </source>
</evidence>
<dbReference type="InterPro" id="IPR015939">
    <property type="entry name" value="Fum_Rdtase/Succ_DH_flav-like_C"/>
</dbReference>
<comment type="similarity">
    <text evidence="4 21">Belongs to the FAD-dependent oxidoreductase 2 family. FRD/SDH subfamily.</text>
</comment>
<evidence type="ECO:0000256" key="17">
    <source>
        <dbReference type="PIRSR" id="PIRSR000171-1"/>
    </source>
</evidence>
<dbReference type="GO" id="GO:0005886">
    <property type="term" value="C:plasma membrane"/>
    <property type="evidence" value="ECO:0007669"/>
    <property type="project" value="UniProtKB-SubCell"/>
</dbReference>
<feature type="modified residue" description="Tele-8alpha-FAD histidine" evidence="20">
    <location>
        <position position="46"/>
    </location>
</feature>
<dbReference type="InterPro" id="IPR011281">
    <property type="entry name" value="Succ_DH_flav_su_fwd"/>
</dbReference>
<evidence type="ECO:0000259" key="22">
    <source>
        <dbReference type="Pfam" id="PF00890"/>
    </source>
</evidence>
<evidence type="ECO:0000256" key="1">
    <source>
        <dbReference type="ARBA" id="ARBA00002054"/>
    </source>
</evidence>
<dbReference type="GO" id="GO:0009061">
    <property type="term" value="P:anaerobic respiration"/>
    <property type="evidence" value="ECO:0007669"/>
    <property type="project" value="TreeGrafter"/>
</dbReference>
<evidence type="ECO:0000256" key="21">
    <source>
        <dbReference type="RuleBase" id="RU362051"/>
    </source>
</evidence>
<dbReference type="SUPFAM" id="SSF46977">
    <property type="entry name" value="Succinate dehydrogenase/fumarate reductase flavoprotein C-terminal domain"/>
    <property type="match status" value="1"/>
</dbReference>
<dbReference type="EC" id="1.3.5.1" evidence="5 21"/>
<feature type="binding site" evidence="18">
    <location>
        <position position="245"/>
    </location>
    <ligand>
        <name>substrate</name>
    </ligand>
</feature>
<dbReference type="SUPFAM" id="SSF51905">
    <property type="entry name" value="FAD/NAD(P)-binding domain"/>
    <property type="match status" value="1"/>
</dbReference>
<dbReference type="FunFam" id="3.90.700.10:FF:000001">
    <property type="entry name" value="Mitochondrial succinate dehydrogenase flavoprotein subunit"/>
    <property type="match status" value="1"/>
</dbReference>
<dbReference type="InterPro" id="IPR027477">
    <property type="entry name" value="Succ_DH/fumarate_Rdtase_cat_sf"/>
</dbReference>
<feature type="binding site" evidence="19">
    <location>
        <begin position="406"/>
        <end position="407"/>
    </location>
    <ligand>
        <name>FAD</name>
        <dbReference type="ChEBI" id="CHEBI:57692"/>
    </ligand>
</feature>
<feature type="binding site" evidence="19">
    <location>
        <position position="390"/>
    </location>
    <ligand>
        <name>FAD</name>
        <dbReference type="ChEBI" id="CHEBI:57692"/>
    </ligand>
</feature>
<keyword evidence="10 19" id="KW-0285">Flavoprotein</keyword>
<feature type="active site" description="Proton acceptor" evidence="17">
    <location>
        <position position="289"/>
    </location>
</feature>
<evidence type="ECO:0000313" key="25">
    <source>
        <dbReference type="Proteomes" id="UP000502259"/>
    </source>
</evidence>
<evidence type="ECO:0000256" key="16">
    <source>
        <dbReference type="NCBIfam" id="TIGR01816"/>
    </source>
</evidence>
<evidence type="ECO:0000256" key="19">
    <source>
        <dbReference type="PIRSR" id="PIRSR611281-3"/>
    </source>
</evidence>
<dbReference type="GO" id="GO:0022900">
    <property type="term" value="P:electron transport chain"/>
    <property type="evidence" value="ECO:0007669"/>
    <property type="project" value="UniProtKB-UniRule"/>
</dbReference>
<keyword evidence="9 21" id="KW-0997">Cell inner membrane</keyword>
<keyword evidence="12 21" id="KW-0249">Electron transport</keyword>
<dbReference type="InterPro" id="IPR014006">
    <property type="entry name" value="Succ_Dhase_FrdA_Gneg"/>
</dbReference>
<dbReference type="Gene3D" id="3.90.700.10">
    <property type="entry name" value="Succinate dehydrogenase/fumarate reductase flavoprotein, catalytic domain"/>
    <property type="match status" value="1"/>
</dbReference>
<evidence type="ECO:0000256" key="15">
    <source>
        <dbReference type="ARBA" id="ARBA00049220"/>
    </source>
</evidence>
<dbReference type="EMBL" id="AP022843">
    <property type="protein sequence ID" value="BCB07140.1"/>
    <property type="molecule type" value="Genomic_DNA"/>
</dbReference>
<feature type="binding site" evidence="19">
    <location>
        <position position="224"/>
    </location>
    <ligand>
        <name>FAD</name>
        <dbReference type="ChEBI" id="CHEBI:57692"/>
    </ligand>
</feature>
<feature type="binding site" evidence="19">
    <location>
        <begin position="38"/>
        <end position="53"/>
    </location>
    <ligand>
        <name>FAD</name>
        <dbReference type="ChEBI" id="CHEBI:57692"/>
    </ligand>
</feature>
<dbReference type="GO" id="GO:0009055">
    <property type="term" value="F:electron transfer activity"/>
    <property type="evidence" value="ECO:0007669"/>
    <property type="project" value="UniProtKB-ARBA"/>
</dbReference>
<evidence type="ECO:0000259" key="23">
    <source>
        <dbReference type="Pfam" id="PF02910"/>
    </source>
</evidence>
<comment type="catalytic activity">
    <reaction evidence="15 21">
        <text>a quinone + succinate = fumarate + a quinol</text>
        <dbReference type="Rhea" id="RHEA:40523"/>
        <dbReference type="ChEBI" id="CHEBI:24646"/>
        <dbReference type="ChEBI" id="CHEBI:29806"/>
        <dbReference type="ChEBI" id="CHEBI:30031"/>
        <dbReference type="ChEBI" id="CHEBI:132124"/>
        <dbReference type="EC" id="1.3.5.1"/>
    </reaction>
</comment>
<dbReference type="SUPFAM" id="SSF56425">
    <property type="entry name" value="Succinate dehydrogenase/fumarate reductase flavoprotein, catalytic domain"/>
    <property type="match status" value="1"/>
</dbReference>
<feature type="binding site" evidence="18">
    <location>
        <position position="257"/>
    </location>
    <ligand>
        <name>substrate</name>
    </ligand>
</feature>
<keyword evidence="14 21" id="KW-0472">Membrane</keyword>
<comment type="pathway">
    <text evidence="3 21">Carbohydrate metabolism; tricarboxylic acid cycle; fumarate from succinate (bacterial route): step 1/1.</text>
</comment>
<accession>A0A6F8U2J9</accession>
<evidence type="ECO:0000256" key="6">
    <source>
        <dbReference type="ARBA" id="ARBA00019965"/>
    </source>
</evidence>
<dbReference type="Proteomes" id="UP000502259">
    <property type="component" value="Chromosome"/>
</dbReference>
<comment type="function">
    <text evidence="1">Two distinct, membrane-bound, FAD-containing enzymes are responsible for the catalysis of fumarate and succinate interconversion; the fumarate reductase is used in anaerobic growth, and the succinate dehydrogenase is used in aerobic growth.</text>
</comment>